<gene>
    <name evidence="1" type="ORF">CGI_10004858</name>
</gene>
<evidence type="ECO:0000313" key="1">
    <source>
        <dbReference type="EMBL" id="EKC21008.1"/>
    </source>
</evidence>
<dbReference type="InParanoid" id="K1PHJ5"/>
<dbReference type="EMBL" id="JH818040">
    <property type="protein sequence ID" value="EKC21008.1"/>
    <property type="molecule type" value="Genomic_DNA"/>
</dbReference>
<dbReference type="AlphaFoldDB" id="K1PHJ5"/>
<reference evidence="1" key="1">
    <citation type="journal article" date="2012" name="Nature">
        <title>The oyster genome reveals stress adaptation and complexity of shell formation.</title>
        <authorList>
            <person name="Zhang G."/>
            <person name="Fang X."/>
            <person name="Guo X."/>
            <person name="Li L."/>
            <person name="Luo R."/>
            <person name="Xu F."/>
            <person name="Yang P."/>
            <person name="Zhang L."/>
            <person name="Wang X."/>
            <person name="Qi H."/>
            <person name="Xiong Z."/>
            <person name="Que H."/>
            <person name="Xie Y."/>
            <person name="Holland P.W."/>
            <person name="Paps J."/>
            <person name="Zhu Y."/>
            <person name="Wu F."/>
            <person name="Chen Y."/>
            <person name="Wang J."/>
            <person name="Peng C."/>
            <person name="Meng J."/>
            <person name="Yang L."/>
            <person name="Liu J."/>
            <person name="Wen B."/>
            <person name="Zhang N."/>
            <person name="Huang Z."/>
            <person name="Zhu Q."/>
            <person name="Feng Y."/>
            <person name="Mount A."/>
            <person name="Hedgecock D."/>
            <person name="Xu Z."/>
            <person name="Liu Y."/>
            <person name="Domazet-Loso T."/>
            <person name="Du Y."/>
            <person name="Sun X."/>
            <person name="Zhang S."/>
            <person name="Liu B."/>
            <person name="Cheng P."/>
            <person name="Jiang X."/>
            <person name="Li J."/>
            <person name="Fan D."/>
            <person name="Wang W."/>
            <person name="Fu W."/>
            <person name="Wang T."/>
            <person name="Wang B."/>
            <person name="Zhang J."/>
            <person name="Peng Z."/>
            <person name="Li Y."/>
            <person name="Li N."/>
            <person name="Wang J."/>
            <person name="Chen M."/>
            <person name="He Y."/>
            <person name="Tan F."/>
            <person name="Song X."/>
            <person name="Zheng Q."/>
            <person name="Huang R."/>
            <person name="Yang H."/>
            <person name="Du X."/>
            <person name="Chen L."/>
            <person name="Yang M."/>
            <person name="Gaffney P.M."/>
            <person name="Wang S."/>
            <person name="Luo L."/>
            <person name="She Z."/>
            <person name="Ming Y."/>
            <person name="Huang W."/>
            <person name="Zhang S."/>
            <person name="Huang B."/>
            <person name="Zhang Y."/>
            <person name="Qu T."/>
            <person name="Ni P."/>
            <person name="Miao G."/>
            <person name="Wang J."/>
            <person name="Wang Q."/>
            <person name="Steinberg C.E."/>
            <person name="Wang H."/>
            <person name="Li N."/>
            <person name="Qian L."/>
            <person name="Zhang G."/>
            <person name="Li Y."/>
            <person name="Yang H."/>
            <person name="Liu X."/>
            <person name="Wang J."/>
            <person name="Yin Y."/>
            <person name="Wang J."/>
        </authorList>
    </citation>
    <scope>NUCLEOTIDE SEQUENCE [LARGE SCALE GENOMIC DNA]</scope>
    <source>
        <strain evidence="1">05x7-T-G4-1.051#20</strain>
    </source>
</reference>
<dbReference type="HOGENOM" id="CLU_1705969_0_0_1"/>
<protein>
    <submittedName>
        <fullName evidence="1">Uncharacterized protein</fullName>
    </submittedName>
</protein>
<organism evidence="1">
    <name type="scientific">Magallana gigas</name>
    <name type="common">Pacific oyster</name>
    <name type="synonym">Crassostrea gigas</name>
    <dbReference type="NCBI Taxonomy" id="29159"/>
    <lineage>
        <taxon>Eukaryota</taxon>
        <taxon>Metazoa</taxon>
        <taxon>Spiralia</taxon>
        <taxon>Lophotrochozoa</taxon>
        <taxon>Mollusca</taxon>
        <taxon>Bivalvia</taxon>
        <taxon>Autobranchia</taxon>
        <taxon>Pteriomorphia</taxon>
        <taxon>Ostreida</taxon>
        <taxon>Ostreoidea</taxon>
        <taxon>Ostreidae</taxon>
        <taxon>Magallana</taxon>
    </lineage>
</organism>
<proteinExistence type="predicted"/>
<name>K1PHJ5_MAGGI</name>
<accession>K1PHJ5</accession>
<sequence length="154" mass="18293">MSSDIVALEYIIENIRNHSAIEFQRREKLRDLFNFTFYKCIIYLDKRPVVRYICTITCRADDKVYDVVADLDNREIMIQLLCLFSHWGKLLMSPKIKCLLVGSYLTVWAMWRGFNISFRAAPFKLAPRSRVYSYTRVQYIVSFKHRLSPYISGK</sequence>